<protein>
    <submittedName>
        <fullName evidence="1">Uncharacterized protein</fullName>
    </submittedName>
</protein>
<reference evidence="1" key="1">
    <citation type="submission" date="2022-02" db="EMBL/GenBank/DDBJ databases">
        <title>Towards deciphering the DNA virus diversity associated with rodent species in the families Cricetidae and Heteromyidae.</title>
        <authorList>
            <person name="Lund M."/>
            <person name="Larsen B.B."/>
            <person name="Gryseels S."/>
            <person name="Kraberger S."/>
            <person name="Rowsey D.M."/>
            <person name="Steger L."/>
            <person name="Yule K.M."/>
            <person name="Upham N.S."/>
            <person name="Worobey M."/>
            <person name="Van Doorslaer K."/>
            <person name="Varsani A."/>
        </authorList>
    </citation>
    <scope>NUCLEOTIDE SEQUENCE</scope>
    <source>
        <strain evidence="1">NeonRodF8_38</strain>
    </source>
</reference>
<evidence type="ECO:0000313" key="1">
    <source>
        <dbReference type="EMBL" id="UPW41622.1"/>
    </source>
</evidence>
<proteinExistence type="predicted"/>
<sequence>MKIYTLRYMWKIKGSDSVNFKVITDTEEGLEQFEEALLQFPDLVSAGSEYIQEYDCARVGVFNKIFNEDV</sequence>
<organism evidence="1">
    <name type="scientific">Peromfec virus RodF8_38</name>
    <dbReference type="NCBI Taxonomy" id="2929373"/>
    <lineage>
        <taxon>Viruses</taxon>
        <taxon>Monodnaviria</taxon>
        <taxon>Sangervirae</taxon>
        <taxon>Phixviricota</taxon>
        <taxon>Malgrandaviricetes</taxon>
        <taxon>Petitvirales</taxon>
        <taxon>Microviridae</taxon>
    </lineage>
</organism>
<dbReference type="EMBL" id="OM869638">
    <property type="protein sequence ID" value="UPW41622.1"/>
    <property type="molecule type" value="Genomic_DNA"/>
</dbReference>
<name>A0A976R7Q6_9VIRU</name>
<accession>A0A976R7Q6</accession>